<dbReference type="EMBL" id="CP040819">
    <property type="protein sequence ID" value="QDL94221.1"/>
    <property type="molecule type" value="Genomic_DNA"/>
</dbReference>
<dbReference type="PANTHER" id="PTHR44591">
    <property type="entry name" value="STRESS RESPONSE REGULATOR PROTEIN 1"/>
    <property type="match status" value="1"/>
</dbReference>
<dbReference type="SUPFAM" id="SSF52172">
    <property type="entry name" value="CheY-like"/>
    <property type="match status" value="1"/>
</dbReference>
<proteinExistence type="predicted"/>
<evidence type="ECO:0000313" key="4">
    <source>
        <dbReference type="EMBL" id="QDL94221.1"/>
    </source>
</evidence>
<dbReference type="CDD" id="cd00156">
    <property type="entry name" value="REC"/>
    <property type="match status" value="1"/>
</dbReference>
<evidence type="ECO:0000313" key="5">
    <source>
        <dbReference type="Proteomes" id="UP000305888"/>
    </source>
</evidence>
<evidence type="ECO:0000256" key="2">
    <source>
        <dbReference type="PROSITE-ProRule" id="PRU00169"/>
    </source>
</evidence>
<dbReference type="AlphaFoldDB" id="A0A5B8FIV0"/>
<keyword evidence="1 2" id="KW-0597">Phosphoprotein</keyword>
<dbReference type="OrthoDB" id="9782655at2"/>
<dbReference type="Pfam" id="PF00072">
    <property type="entry name" value="Response_reg"/>
    <property type="match status" value="1"/>
</dbReference>
<organism evidence="4 5">
    <name type="scientific">Paroceanicella profunda</name>
    <dbReference type="NCBI Taxonomy" id="2579971"/>
    <lineage>
        <taxon>Bacteria</taxon>
        <taxon>Pseudomonadati</taxon>
        <taxon>Pseudomonadota</taxon>
        <taxon>Alphaproteobacteria</taxon>
        <taxon>Rhodobacterales</taxon>
        <taxon>Paracoccaceae</taxon>
        <taxon>Paroceanicella</taxon>
    </lineage>
</organism>
<reference evidence="4 5" key="1">
    <citation type="submission" date="2019-06" db="EMBL/GenBank/DDBJ databases">
        <title>Genome sequence of Rhodobacteraceae bacterium D4M1.</title>
        <authorList>
            <person name="Cao J."/>
        </authorList>
    </citation>
    <scope>NUCLEOTIDE SEQUENCE [LARGE SCALE GENOMIC DNA]</scope>
    <source>
        <strain evidence="4 5">D4M1</strain>
        <plasmid evidence="5">pd4m1a</plasmid>
    </source>
</reference>
<dbReference type="PANTHER" id="PTHR44591:SF25">
    <property type="entry name" value="CHEMOTAXIS TWO-COMPONENT RESPONSE REGULATOR"/>
    <property type="match status" value="1"/>
</dbReference>
<dbReference type="SMART" id="SM00448">
    <property type="entry name" value="REC"/>
    <property type="match status" value="1"/>
</dbReference>
<dbReference type="InterPro" id="IPR001789">
    <property type="entry name" value="Sig_transdc_resp-reg_receiver"/>
</dbReference>
<gene>
    <name evidence="4" type="ORF">FDP22_20455</name>
</gene>
<dbReference type="PROSITE" id="PS50110">
    <property type="entry name" value="RESPONSE_REGULATORY"/>
    <property type="match status" value="1"/>
</dbReference>
<protein>
    <submittedName>
        <fullName evidence="4">Response regulator</fullName>
    </submittedName>
</protein>
<keyword evidence="4" id="KW-0614">Plasmid</keyword>
<name>A0A5B8FIV0_9RHOB</name>
<dbReference type="Proteomes" id="UP000305888">
    <property type="component" value="Plasmid pD4M1A"/>
</dbReference>
<sequence>MSDPVSQRRLVCIVEDDDSVRMATANLVRALGHAVVAFASAEAFRAEAGPAPDCLVCDVNLPGMSGIALFETLRASGRRIPTIFITSFPSDRLQALAGKDVLILGKPFASAEFARGLERLLGG</sequence>
<accession>A0A5B8FIV0</accession>
<dbReference type="InterPro" id="IPR011006">
    <property type="entry name" value="CheY-like_superfamily"/>
</dbReference>
<feature type="modified residue" description="4-aspartylphosphate" evidence="2">
    <location>
        <position position="58"/>
    </location>
</feature>
<geneLocation type="plasmid" evidence="5">
    <name>pd4m1a</name>
</geneLocation>
<dbReference type="InterPro" id="IPR050595">
    <property type="entry name" value="Bact_response_regulator"/>
</dbReference>
<dbReference type="KEGG" id="ppru:FDP22_20455"/>
<keyword evidence="5" id="KW-1185">Reference proteome</keyword>
<dbReference type="RefSeq" id="WP_138579582.1">
    <property type="nucleotide sequence ID" value="NZ_CP040819.1"/>
</dbReference>
<evidence type="ECO:0000259" key="3">
    <source>
        <dbReference type="PROSITE" id="PS50110"/>
    </source>
</evidence>
<dbReference type="GO" id="GO:0000160">
    <property type="term" value="P:phosphorelay signal transduction system"/>
    <property type="evidence" value="ECO:0007669"/>
    <property type="project" value="InterPro"/>
</dbReference>
<evidence type="ECO:0000256" key="1">
    <source>
        <dbReference type="ARBA" id="ARBA00022553"/>
    </source>
</evidence>
<feature type="domain" description="Response regulatory" evidence="3">
    <location>
        <begin position="10"/>
        <end position="121"/>
    </location>
</feature>
<dbReference type="Gene3D" id="3.40.50.2300">
    <property type="match status" value="1"/>
</dbReference>